<evidence type="ECO:0000256" key="4">
    <source>
        <dbReference type="ARBA" id="ARBA00023136"/>
    </source>
</evidence>
<reference evidence="8" key="1">
    <citation type="journal article" date="2023" name="Commun. Biol.">
        <title>Genome analysis of Parmales, the sister group of diatoms, reveals the evolutionary specialization of diatoms from phago-mixotrophs to photoautotrophs.</title>
        <authorList>
            <person name="Ban H."/>
            <person name="Sato S."/>
            <person name="Yoshikawa S."/>
            <person name="Yamada K."/>
            <person name="Nakamura Y."/>
            <person name="Ichinomiya M."/>
            <person name="Sato N."/>
            <person name="Blanc-Mathieu R."/>
            <person name="Endo H."/>
            <person name="Kuwata A."/>
            <person name="Ogata H."/>
        </authorList>
    </citation>
    <scope>NUCLEOTIDE SEQUENCE [LARGE SCALE GENOMIC DNA]</scope>
</reference>
<dbReference type="EMBL" id="BRYA01000352">
    <property type="protein sequence ID" value="GMI47622.1"/>
    <property type="molecule type" value="Genomic_DNA"/>
</dbReference>
<accession>A0A9W7LFH1</accession>
<gene>
    <name evidence="7" type="ORF">TrCOL_g8387</name>
</gene>
<evidence type="ECO:0000256" key="5">
    <source>
        <dbReference type="SAM" id="Phobius"/>
    </source>
</evidence>
<comment type="subcellular location">
    <subcellularLocation>
        <location evidence="1">Membrane</location>
    </subcellularLocation>
</comment>
<evidence type="ECO:0000313" key="8">
    <source>
        <dbReference type="Proteomes" id="UP001165065"/>
    </source>
</evidence>
<name>A0A9W7LFH1_9STRA</name>
<dbReference type="Proteomes" id="UP001165065">
    <property type="component" value="Unassembled WGS sequence"/>
</dbReference>
<dbReference type="GO" id="GO:0008610">
    <property type="term" value="P:lipid biosynthetic process"/>
    <property type="evidence" value="ECO:0007669"/>
    <property type="project" value="InterPro"/>
</dbReference>
<dbReference type="InterPro" id="IPR006694">
    <property type="entry name" value="Fatty_acid_hydroxylase"/>
</dbReference>
<evidence type="ECO:0000256" key="2">
    <source>
        <dbReference type="ARBA" id="ARBA00022692"/>
    </source>
</evidence>
<sequence length="318" mass="36571">MALPLPLNEFIRPILQQAYDASPTIITSLVDQSNELVTNMYSTFLSLTASVMTDATYFRICVLPTGISIILFWMLNLPLLFFNFFPNLNPMERWKIQKGRHETAHRVAWMVVLVLINQTIAMAISMSQQNYDGLLDLGYQSGLDSLPTLGDLSWQIPTCCYLYDAIFFCCHCLMHTKWLYHNIHKVHHKSKITIGISSAYFHPVDYVFSAIAVVLPPLLVSNHVLTSYLWMTVFMLETTNAHCGYEIPFMPSAKDHDFHHSHSFYSSKEYRFVTMGAFALVWDRIFGTKKPVDDWWEKHPNGITKKMKAPVEKDGKTD</sequence>
<comment type="caution">
    <text evidence="7">The sequence shown here is derived from an EMBL/GenBank/DDBJ whole genome shotgun (WGS) entry which is preliminary data.</text>
</comment>
<dbReference type="PANTHER" id="PTHR11863">
    <property type="entry name" value="STEROL DESATURASE"/>
    <property type="match status" value="1"/>
</dbReference>
<dbReference type="InterPro" id="IPR050307">
    <property type="entry name" value="Sterol_Desaturase_Related"/>
</dbReference>
<feature type="transmembrane region" description="Helical" evidence="5">
    <location>
        <begin position="206"/>
        <end position="225"/>
    </location>
</feature>
<feature type="domain" description="Fatty acid hydroxylase" evidence="6">
    <location>
        <begin position="159"/>
        <end position="288"/>
    </location>
</feature>
<organism evidence="7 8">
    <name type="scientific">Triparma columacea</name>
    <dbReference type="NCBI Taxonomy" id="722753"/>
    <lineage>
        <taxon>Eukaryota</taxon>
        <taxon>Sar</taxon>
        <taxon>Stramenopiles</taxon>
        <taxon>Ochrophyta</taxon>
        <taxon>Bolidophyceae</taxon>
        <taxon>Parmales</taxon>
        <taxon>Triparmaceae</taxon>
        <taxon>Triparma</taxon>
    </lineage>
</organism>
<evidence type="ECO:0000259" key="6">
    <source>
        <dbReference type="Pfam" id="PF04116"/>
    </source>
</evidence>
<keyword evidence="2 5" id="KW-0812">Transmembrane</keyword>
<evidence type="ECO:0000256" key="1">
    <source>
        <dbReference type="ARBA" id="ARBA00004370"/>
    </source>
</evidence>
<dbReference type="AlphaFoldDB" id="A0A9W7LFH1"/>
<dbReference type="Pfam" id="PF04116">
    <property type="entry name" value="FA_hydroxylase"/>
    <property type="match status" value="1"/>
</dbReference>
<dbReference type="GO" id="GO:0005506">
    <property type="term" value="F:iron ion binding"/>
    <property type="evidence" value="ECO:0007669"/>
    <property type="project" value="InterPro"/>
</dbReference>
<keyword evidence="4 5" id="KW-0472">Membrane</keyword>
<dbReference type="OrthoDB" id="1658724at2759"/>
<feature type="transmembrane region" description="Helical" evidence="5">
    <location>
        <begin position="57"/>
        <end position="86"/>
    </location>
</feature>
<dbReference type="GO" id="GO:0016491">
    <property type="term" value="F:oxidoreductase activity"/>
    <property type="evidence" value="ECO:0007669"/>
    <property type="project" value="InterPro"/>
</dbReference>
<keyword evidence="3 5" id="KW-1133">Transmembrane helix</keyword>
<feature type="transmembrane region" description="Helical" evidence="5">
    <location>
        <begin position="107"/>
        <end position="126"/>
    </location>
</feature>
<evidence type="ECO:0000256" key="3">
    <source>
        <dbReference type="ARBA" id="ARBA00022989"/>
    </source>
</evidence>
<evidence type="ECO:0000313" key="7">
    <source>
        <dbReference type="EMBL" id="GMI47622.1"/>
    </source>
</evidence>
<proteinExistence type="predicted"/>
<dbReference type="GO" id="GO:0016020">
    <property type="term" value="C:membrane"/>
    <property type="evidence" value="ECO:0007669"/>
    <property type="project" value="UniProtKB-SubCell"/>
</dbReference>
<keyword evidence="8" id="KW-1185">Reference proteome</keyword>
<protein>
    <recommendedName>
        <fullName evidence="6">Fatty acid hydroxylase domain-containing protein</fullName>
    </recommendedName>
</protein>